<reference evidence="3 4" key="1">
    <citation type="journal article" date="2001" name="Virology">
        <title>The genome sequence of Yaba-like disease virus, a yatapoxvirus.</title>
        <authorList>
            <person name="Lee H.J."/>
            <person name="Essani K."/>
            <person name="Smith G.L."/>
        </authorList>
    </citation>
    <scope>NUCLEOTIDE SEQUENCE [LARGE SCALE GENOMIC DNA]</scope>
</reference>
<dbReference type="KEGG" id="vg:918656"/>
<feature type="compositionally biased region" description="Low complexity" evidence="1">
    <location>
        <begin position="89"/>
        <end position="102"/>
    </location>
</feature>
<accession>Q9DHI7</accession>
<gene>
    <name evidence="3" type="primary">126R</name>
</gene>
<feature type="transmembrane region" description="Helical" evidence="2">
    <location>
        <begin position="6"/>
        <end position="23"/>
    </location>
</feature>
<proteinExistence type="predicted"/>
<keyword evidence="4" id="KW-1185">Reference proteome</keyword>
<evidence type="ECO:0000313" key="4">
    <source>
        <dbReference type="Proteomes" id="UP000136581"/>
    </source>
</evidence>
<dbReference type="GeneID" id="918656"/>
<organismHost>
    <name type="scientific">Simiiformes</name>
    <dbReference type="NCBI Taxonomy" id="314293"/>
</organismHost>
<dbReference type="EMBL" id="AJ293568">
    <property type="protein sequence ID" value="CAC21364.1"/>
    <property type="molecule type" value="Genomic_DNA"/>
</dbReference>
<feature type="region of interest" description="Disordered" evidence="1">
    <location>
        <begin position="79"/>
        <end position="107"/>
    </location>
</feature>
<evidence type="ECO:0000256" key="1">
    <source>
        <dbReference type="SAM" id="MobiDB-lite"/>
    </source>
</evidence>
<dbReference type="RefSeq" id="NP_073511.1">
    <property type="nucleotide sequence ID" value="NC_002642.1"/>
</dbReference>
<keyword evidence="2" id="KW-0472">Membrane</keyword>
<keyword evidence="2" id="KW-0812">Transmembrane</keyword>
<evidence type="ECO:0000256" key="2">
    <source>
        <dbReference type="SAM" id="Phobius"/>
    </source>
</evidence>
<dbReference type="Proteomes" id="UP000136581">
    <property type="component" value="Segment"/>
</dbReference>
<organism evidence="3 4">
    <name type="scientific">Yaba-like disease virus</name>
    <name type="common">YLDV</name>
    <dbReference type="NCBI Taxonomy" id="132475"/>
    <lineage>
        <taxon>Viruses</taxon>
        <taxon>Varidnaviria</taxon>
        <taxon>Bamfordvirae</taxon>
        <taxon>Nucleocytoviricota</taxon>
        <taxon>Pokkesviricetes</taxon>
        <taxon>Chitovirales</taxon>
        <taxon>Poxviridae</taxon>
        <taxon>Chordopoxvirinae</taxon>
        <taxon>Yatapoxvirus</taxon>
        <taxon>Yatapoxvirus tanapox</taxon>
        <taxon>Tanapox virus</taxon>
    </lineage>
</organism>
<organismHost>
    <name type="scientific">Homo sapiens</name>
    <name type="common">Human</name>
    <dbReference type="NCBI Taxonomy" id="9606"/>
</organismHost>
<sequence length="223" mass="25921">MIIPYIIVSCSLIILIVYLFLINKKYCKKFLKKKNKPVCIELKKITNTNKTSTLNSEDWTDMGSCEIYANFRSSKREKSFKLKDEQQNSSSTSSSDSEFDSTINTDDESEKLNWDNEEYKYDYGKSESTVYDLPQDNITEDTVYDVTDNVENITYDLPQDSIIYDLDGKSDVAVYDIPESEDNVYENNICLESCFDDVKYNSPLNNFNKNYYSYNTNDFVSNV</sequence>
<keyword evidence="2" id="KW-1133">Transmembrane helix</keyword>
<protein>
    <submittedName>
        <fullName evidence="3">126R protein</fullName>
    </submittedName>
</protein>
<evidence type="ECO:0000313" key="3">
    <source>
        <dbReference type="EMBL" id="CAC21364.1"/>
    </source>
</evidence>
<name>Q9DHI7_YLDV</name>